<dbReference type="Gene3D" id="1.10.1740.10">
    <property type="match status" value="1"/>
</dbReference>
<dbReference type="NCBIfam" id="TIGR02983">
    <property type="entry name" value="SigE-fam_strep"/>
    <property type="match status" value="1"/>
</dbReference>
<dbReference type="GO" id="GO:0003677">
    <property type="term" value="F:DNA binding"/>
    <property type="evidence" value="ECO:0007669"/>
    <property type="project" value="UniProtKB-KW"/>
</dbReference>
<evidence type="ECO:0000256" key="4">
    <source>
        <dbReference type="ARBA" id="ARBA00023125"/>
    </source>
</evidence>
<dbReference type="InterPro" id="IPR014284">
    <property type="entry name" value="RNA_pol_sigma-70_dom"/>
</dbReference>
<keyword evidence="3" id="KW-0731">Sigma factor</keyword>
<dbReference type="InterPro" id="IPR039425">
    <property type="entry name" value="RNA_pol_sigma-70-like"/>
</dbReference>
<keyword evidence="4" id="KW-0238">DNA-binding</keyword>
<dbReference type="CDD" id="cd06171">
    <property type="entry name" value="Sigma70_r4"/>
    <property type="match status" value="1"/>
</dbReference>
<dbReference type="InterPro" id="IPR036388">
    <property type="entry name" value="WH-like_DNA-bd_sf"/>
</dbReference>
<accession>A0A7W3P9J9</accession>
<keyword evidence="5" id="KW-0804">Transcription</keyword>
<proteinExistence type="inferred from homology"/>
<evidence type="ECO:0000256" key="5">
    <source>
        <dbReference type="ARBA" id="ARBA00023163"/>
    </source>
</evidence>
<dbReference type="Pfam" id="PF04542">
    <property type="entry name" value="Sigma70_r2"/>
    <property type="match status" value="1"/>
</dbReference>
<dbReference type="RefSeq" id="WP_182538693.1">
    <property type="nucleotide sequence ID" value="NZ_JACGXA010000001.1"/>
</dbReference>
<reference evidence="8 9" key="1">
    <citation type="submission" date="2020-07" db="EMBL/GenBank/DDBJ databases">
        <title>Sequencing the genomes of 1000 actinobacteria strains.</title>
        <authorList>
            <person name="Klenk H.-P."/>
        </authorList>
    </citation>
    <scope>NUCLEOTIDE SEQUENCE [LARGE SCALE GENOMIC DNA]</scope>
    <source>
        <strain evidence="8 9">DSM 21349</strain>
    </source>
</reference>
<keyword evidence="2" id="KW-0805">Transcription regulation</keyword>
<dbReference type="SUPFAM" id="SSF88946">
    <property type="entry name" value="Sigma2 domain of RNA polymerase sigma factors"/>
    <property type="match status" value="1"/>
</dbReference>
<evidence type="ECO:0000256" key="3">
    <source>
        <dbReference type="ARBA" id="ARBA00023082"/>
    </source>
</evidence>
<evidence type="ECO:0000259" key="7">
    <source>
        <dbReference type="Pfam" id="PF08281"/>
    </source>
</evidence>
<dbReference type="InterPro" id="IPR014325">
    <property type="entry name" value="RNA_pol_sigma-E_actinobac"/>
</dbReference>
<dbReference type="InterPro" id="IPR013325">
    <property type="entry name" value="RNA_pol_sigma_r2"/>
</dbReference>
<evidence type="ECO:0000259" key="6">
    <source>
        <dbReference type="Pfam" id="PF04542"/>
    </source>
</evidence>
<dbReference type="InterPro" id="IPR013324">
    <property type="entry name" value="RNA_pol_sigma_r3/r4-like"/>
</dbReference>
<dbReference type="AlphaFoldDB" id="A0A7W3P9J9"/>
<dbReference type="Gene3D" id="1.10.10.10">
    <property type="entry name" value="Winged helix-like DNA-binding domain superfamily/Winged helix DNA-binding domain"/>
    <property type="match status" value="1"/>
</dbReference>
<dbReference type="Pfam" id="PF08281">
    <property type="entry name" value="Sigma70_r4_2"/>
    <property type="match status" value="1"/>
</dbReference>
<protein>
    <submittedName>
        <fullName evidence="8">RNA polymerase sigma-70 factor (Sigma-E family)</fullName>
    </submittedName>
</protein>
<feature type="domain" description="RNA polymerase sigma-70 region 2" evidence="6">
    <location>
        <begin position="16"/>
        <end position="79"/>
    </location>
</feature>
<comment type="caution">
    <text evidence="8">The sequence shown here is derived from an EMBL/GenBank/DDBJ whole genome shotgun (WGS) entry which is preliminary data.</text>
</comment>
<dbReference type="Proteomes" id="UP000580910">
    <property type="component" value="Unassembled WGS sequence"/>
</dbReference>
<dbReference type="SUPFAM" id="SSF88659">
    <property type="entry name" value="Sigma3 and sigma4 domains of RNA polymerase sigma factors"/>
    <property type="match status" value="1"/>
</dbReference>
<comment type="similarity">
    <text evidence="1">Belongs to the sigma-70 factor family. ECF subfamily.</text>
</comment>
<dbReference type="GO" id="GO:0006352">
    <property type="term" value="P:DNA-templated transcription initiation"/>
    <property type="evidence" value="ECO:0007669"/>
    <property type="project" value="InterPro"/>
</dbReference>
<evidence type="ECO:0000256" key="1">
    <source>
        <dbReference type="ARBA" id="ARBA00010641"/>
    </source>
</evidence>
<sequence>MRNDGEVTEFSEFAHACAPSLLRTAYLVAGDHQLAQDLLQEALVKTLLAWPRLHDRDNLEAYTRRIIVTTSISWRRRRSFHERPTEALPERPGTDPTQALVDHEAVIAALRALAPRQRAAIVLRYYQDLTEAQTAEAMGCSIGAVKSQVSVGLTRLRASLGPTFEAAGTTESEATA</sequence>
<dbReference type="GO" id="GO:0016987">
    <property type="term" value="F:sigma factor activity"/>
    <property type="evidence" value="ECO:0007669"/>
    <property type="project" value="UniProtKB-KW"/>
</dbReference>
<dbReference type="PANTHER" id="PTHR43133:SF50">
    <property type="entry name" value="ECF RNA POLYMERASE SIGMA FACTOR SIGM"/>
    <property type="match status" value="1"/>
</dbReference>
<dbReference type="PANTHER" id="PTHR43133">
    <property type="entry name" value="RNA POLYMERASE ECF-TYPE SIGMA FACTO"/>
    <property type="match status" value="1"/>
</dbReference>
<evidence type="ECO:0000256" key="2">
    <source>
        <dbReference type="ARBA" id="ARBA00023015"/>
    </source>
</evidence>
<keyword evidence="9" id="KW-1185">Reference proteome</keyword>
<dbReference type="InterPro" id="IPR007627">
    <property type="entry name" value="RNA_pol_sigma70_r2"/>
</dbReference>
<dbReference type="EMBL" id="JACGXA010000001">
    <property type="protein sequence ID" value="MBA8803623.1"/>
    <property type="molecule type" value="Genomic_DNA"/>
</dbReference>
<name>A0A7W3P9J9_9ACTN</name>
<gene>
    <name evidence="8" type="ORF">FB382_001914</name>
</gene>
<dbReference type="InterPro" id="IPR013249">
    <property type="entry name" value="RNA_pol_sigma70_r4_t2"/>
</dbReference>
<organism evidence="8 9">
    <name type="scientific">Nocardioides ginsengisegetis</name>
    <dbReference type="NCBI Taxonomy" id="661491"/>
    <lineage>
        <taxon>Bacteria</taxon>
        <taxon>Bacillati</taxon>
        <taxon>Actinomycetota</taxon>
        <taxon>Actinomycetes</taxon>
        <taxon>Propionibacteriales</taxon>
        <taxon>Nocardioidaceae</taxon>
        <taxon>Nocardioides</taxon>
    </lineage>
</organism>
<dbReference type="NCBIfam" id="TIGR02937">
    <property type="entry name" value="sigma70-ECF"/>
    <property type="match status" value="1"/>
</dbReference>
<feature type="domain" description="RNA polymerase sigma factor 70 region 4 type 2" evidence="7">
    <location>
        <begin position="104"/>
        <end position="156"/>
    </location>
</feature>
<evidence type="ECO:0000313" key="9">
    <source>
        <dbReference type="Proteomes" id="UP000580910"/>
    </source>
</evidence>
<evidence type="ECO:0000313" key="8">
    <source>
        <dbReference type="EMBL" id="MBA8803623.1"/>
    </source>
</evidence>